<evidence type="ECO:0000313" key="3">
    <source>
        <dbReference type="Proteomes" id="UP000177130"/>
    </source>
</evidence>
<dbReference type="EMBL" id="MHRK01000062">
    <property type="protein sequence ID" value="OHA21982.1"/>
    <property type="molecule type" value="Genomic_DNA"/>
</dbReference>
<sequence length="115" mass="13061">MNAIIPTIQQNPLATYLVLFAFTLAISCSYVGCYLYVLRRFKWRTSRALAVMAVVVLALQLIIFGEYVGQHGLKLSNDEIWNHLLTILITSAVIVIHSIQVKVRRREENQCKVVA</sequence>
<protein>
    <submittedName>
        <fullName evidence="2">Uncharacterized protein</fullName>
    </submittedName>
</protein>
<accession>A0A1G2MG54</accession>
<dbReference type="STRING" id="1802306.A3C72_01135"/>
<proteinExistence type="predicted"/>
<gene>
    <name evidence="2" type="ORF">A3C72_01135</name>
</gene>
<reference evidence="2 3" key="1">
    <citation type="journal article" date="2016" name="Nat. Commun.">
        <title>Thousands of microbial genomes shed light on interconnected biogeochemical processes in an aquifer system.</title>
        <authorList>
            <person name="Anantharaman K."/>
            <person name="Brown C.T."/>
            <person name="Hug L.A."/>
            <person name="Sharon I."/>
            <person name="Castelle C.J."/>
            <person name="Probst A.J."/>
            <person name="Thomas B.C."/>
            <person name="Singh A."/>
            <person name="Wilkins M.J."/>
            <person name="Karaoz U."/>
            <person name="Brodie E.L."/>
            <person name="Williams K.H."/>
            <person name="Hubbard S.S."/>
            <person name="Banfield J.F."/>
        </authorList>
    </citation>
    <scope>NUCLEOTIDE SEQUENCE [LARGE SCALE GENOMIC DNA]</scope>
</reference>
<dbReference type="Proteomes" id="UP000177130">
    <property type="component" value="Unassembled WGS sequence"/>
</dbReference>
<dbReference type="AlphaFoldDB" id="A0A1G2MG54"/>
<evidence type="ECO:0000313" key="2">
    <source>
        <dbReference type="EMBL" id="OHA21982.1"/>
    </source>
</evidence>
<feature type="transmembrane region" description="Helical" evidence="1">
    <location>
        <begin position="16"/>
        <end position="37"/>
    </location>
</feature>
<organism evidence="2 3">
    <name type="scientific">Candidatus Taylorbacteria bacterium RIFCSPHIGHO2_02_FULL_43_32b</name>
    <dbReference type="NCBI Taxonomy" id="1802306"/>
    <lineage>
        <taxon>Bacteria</taxon>
        <taxon>Candidatus Tayloriibacteriota</taxon>
    </lineage>
</organism>
<keyword evidence="1" id="KW-0812">Transmembrane</keyword>
<feature type="transmembrane region" description="Helical" evidence="1">
    <location>
        <begin position="49"/>
        <end position="68"/>
    </location>
</feature>
<feature type="transmembrane region" description="Helical" evidence="1">
    <location>
        <begin position="80"/>
        <end position="99"/>
    </location>
</feature>
<evidence type="ECO:0000256" key="1">
    <source>
        <dbReference type="SAM" id="Phobius"/>
    </source>
</evidence>
<comment type="caution">
    <text evidence="2">The sequence shown here is derived from an EMBL/GenBank/DDBJ whole genome shotgun (WGS) entry which is preliminary data.</text>
</comment>
<name>A0A1G2MG54_9BACT</name>
<keyword evidence="1" id="KW-1133">Transmembrane helix</keyword>
<keyword evidence="1" id="KW-0472">Membrane</keyword>